<protein>
    <submittedName>
        <fullName evidence="2">Uncharacterized protein</fullName>
    </submittedName>
</protein>
<feature type="region of interest" description="Disordered" evidence="1">
    <location>
        <begin position="39"/>
        <end position="84"/>
    </location>
</feature>
<dbReference type="EMBL" id="LQPC01000018">
    <property type="protein sequence ID" value="ORV91160.1"/>
    <property type="molecule type" value="Genomic_DNA"/>
</dbReference>
<comment type="caution">
    <text evidence="2">The sequence shown here is derived from an EMBL/GenBank/DDBJ whole genome shotgun (WGS) entry which is preliminary data.</text>
</comment>
<accession>A0A1X1WXJ0</accession>
<sequence>MGRIGAAVGALSASGELLPDRFSAVAWVARAEKVVGPLRRKSAPASSMDSNGLDVSEDGRTEKSADAGSDATRPVPDELSTIFGPTGIPRAVRRIGAAGADDASLTIGACVCGGAGVVDASEIDAMAPPNASAPTAAAAVSDVLVVLLRPSTQCDSCAVTDMATPMDWSMTCVVAKNRCDCNGSIE</sequence>
<organism evidence="2 3">
    <name type="scientific">Mycolicibacterium iranicum</name>
    <name type="common">Mycobacterium iranicum</name>
    <dbReference type="NCBI Taxonomy" id="912594"/>
    <lineage>
        <taxon>Bacteria</taxon>
        <taxon>Bacillati</taxon>
        <taxon>Actinomycetota</taxon>
        <taxon>Actinomycetes</taxon>
        <taxon>Mycobacteriales</taxon>
        <taxon>Mycobacteriaceae</taxon>
        <taxon>Mycolicibacterium</taxon>
    </lineage>
</organism>
<evidence type="ECO:0000313" key="2">
    <source>
        <dbReference type="EMBL" id="ORV91160.1"/>
    </source>
</evidence>
<dbReference type="Proteomes" id="UP000193622">
    <property type="component" value="Unassembled WGS sequence"/>
</dbReference>
<proteinExistence type="predicted"/>
<evidence type="ECO:0000256" key="1">
    <source>
        <dbReference type="SAM" id="MobiDB-lite"/>
    </source>
</evidence>
<name>A0A1X1WXJ0_MYCIR</name>
<evidence type="ECO:0000313" key="3">
    <source>
        <dbReference type="Proteomes" id="UP000193622"/>
    </source>
</evidence>
<reference evidence="2 3" key="1">
    <citation type="submission" date="2016-01" db="EMBL/GenBank/DDBJ databases">
        <title>The new phylogeny of the genus Mycobacterium.</title>
        <authorList>
            <person name="Tarcisio F."/>
            <person name="Conor M."/>
            <person name="Antonella G."/>
            <person name="Elisabetta G."/>
            <person name="Giulia F.S."/>
            <person name="Sara T."/>
            <person name="Anna F."/>
            <person name="Clotilde B."/>
            <person name="Roberto B."/>
            <person name="Veronica D.S."/>
            <person name="Fabio R."/>
            <person name="Monica P."/>
            <person name="Olivier J."/>
            <person name="Enrico T."/>
            <person name="Nicola S."/>
        </authorList>
    </citation>
    <scope>NUCLEOTIDE SEQUENCE [LARGE SCALE GENOMIC DNA]</scope>
    <source>
        <strain evidence="2 3">DSM 45541</strain>
    </source>
</reference>
<gene>
    <name evidence="2" type="ORF">AWC12_04400</name>
</gene>
<dbReference type="AlphaFoldDB" id="A0A1X1WXJ0"/>